<dbReference type="PANTHER" id="PTHR42801:SF8">
    <property type="entry name" value="PEROXIREDOXIN RV1608C-RELATED"/>
    <property type="match status" value="1"/>
</dbReference>
<dbReference type="GO" id="GO:0005737">
    <property type="term" value="C:cytoplasm"/>
    <property type="evidence" value="ECO:0007669"/>
    <property type="project" value="TreeGrafter"/>
</dbReference>
<dbReference type="InterPro" id="IPR050924">
    <property type="entry name" value="Peroxiredoxin_BCP/PrxQ"/>
</dbReference>
<dbReference type="PROSITE" id="PS51352">
    <property type="entry name" value="THIOREDOXIN_2"/>
    <property type="match status" value="1"/>
</dbReference>
<evidence type="ECO:0000256" key="9">
    <source>
        <dbReference type="ARBA" id="ARBA00038489"/>
    </source>
</evidence>
<dbReference type="InterPro" id="IPR036249">
    <property type="entry name" value="Thioredoxin-like_sf"/>
</dbReference>
<dbReference type="EMBL" id="CP074694">
    <property type="protein sequence ID" value="QVL32569.1"/>
    <property type="molecule type" value="Genomic_DNA"/>
</dbReference>
<keyword evidence="7" id="KW-0676">Redox-active center</keyword>
<evidence type="ECO:0000256" key="10">
    <source>
        <dbReference type="ARBA" id="ARBA00042639"/>
    </source>
</evidence>
<accession>A0A8E6ETL1</accession>
<comment type="catalytic activity">
    <reaction evidence="11">
        <text>a hydroperoxide + [thioredoxin]-dithiol = an alcohol + [thioredoxin]-disulfide + H2O</text>
        <dbReference type="Rhea" id="RHEA:62620"/>
        <dbReference type="Rhea" id="RHEA-COMP:10698"/>
        <dbReference type="Rhea" id="RHEA-COMP:10700"/>
        <dbReference type="ChEBI" id="CHEBI:15377"/>
        <dbReference type="ChEBI" id="CHEBI:29950"/>
        <dbReference type="ChEBI" id="CHEBI:30879"/>
        <dbReference type="ChEBI" id="CHEBI:35924"/>
        <dbReference type="ChEBI" id="CHEBI:50058"/>
        <dbReference type="EC" id="1.11.1.24"/>
    </reaction>
</comment>
<dbReference type="AlphaFoldDB" id="A0A8E6ETL1"/>
<evidence type="ECO:0000313" key="14">
    <source>
        <dbReference type="EMBL" id="QVL32569.1"/>
    </source>
</evidence>
<gene>
    <name evidence="14" type="ORF">KIH39_01230</name>
</gene>
<feature type="domain" description="Thioredoxin" evidence="13">
    <location>
        <begin position="26"/>
        <end position="199"/>
    </location>
</feature>
<comment type="similarity">
    <text evidence="9">Belongs to the peroxiredoxin family. BCP/PrxQ subfamily.</text>
</comment>
<keyword evidence="6" id="KW-1015">Disulfide bond</keyword>
<dbReference type="GO" id="GO:0034599">
    <property type="term" value="P:cellular response to oxidative stress"/>
    <property type="evidence" value="ECO:0007669"/>
    <property type="project" value="TreeGrafter"/>
</dbReference>
<dbReference type="EC" id="1.11.1.24" evidence="2"/>
<keyword evidence="5" id="KW-0560">Oxidoreductase</keyword>
<evidence type="ECO:0000313" key="15">
    <source>
        <dbReference type="Proteomes" id="UP000676194"/>
    </source>
</evidence>
<keyword evidence="12" id="KW-0732">Signal</keyword>
<name>A0A8E6ETL1_9BACT</name>
<keyword evidence="15" id="KW-1185">Reference proteome</keyword>
<dbReference type="CDD" id="cd03017">
    <property type="entry name" value="PRX_BCP"/>
    <property type="match status" value="1"/>
</dbReference>
<reference evidence="14" key="1">
    <citation type="submission" date="2021-05" db="EMBL/GenBank/DDBJ databases">
        <title>Complete genome sequence of the cellulolytic planctomycete Telmatocola sphagniphila SP2T and characterization of the first cellulase from planctomycetes.</title>
        <authorList>
            <person name="Rakitin A.L."/>
            <person name="Beletsky A.V."/>
            <person name="Naumoff D.G."/>
            <person name="Kulichevskaya I.S."/>
            <person name="Mardanov A.V."/>
            <person name="Ravin N.V."/>
            <person name="Dedysh S.N."/>
        </authorList>
    </citation>
    <scope>NUCLEOTIDE SEQUENCE</scope>
    <source>
        <strain evidence="14">SP2T</strain>
    </source>
</reference>
<evidence type="ECO:0000256" key="1">
    <source>
        <dbReference type="ARBA" id="ARBA00003330"/>
    </source>
</evidence>
<evidence type="ECO:0000256" key="5">
    <source>
        <dbReference type="ARBA" id="ARBA00023002"/>
    </source>
</evidence>
<dbReference type="Gene3D" id="3.40.30.10">
    <property type="entry name" value="Glutaredoxin"/>
    <property type="match status" value="1"/>
</dbReference>
<evidence type="ECO:0000256" key="6">
    <source>
        <dbReference type="ARBA" id="ARBA00023157"/>
    </source>
</evidence>
<organism evidence="14 15">
    <name type="scientific">Telmatocola sphagniphila</name>
    <dbReference type="NCBI Taxonomy" id="1123043"/>
    <lineage>
        <taxon>Bacteria</taxon>
        <taxon>Pseudomonadati</taxon>
        <taxon>Planctomycetota</taxon>
        <taxon>Planctomycetia</taxon>
        <taxon>Gemmatales</taxon>
        <taxon>Gemmataceae</taxon>
    </lineage>
</organism>
<dbReference type="Proteomes" id="UP000676194">
    <property type="component" value="Chromosome"/>
</dbReference>
<sequence>MRFQKLFAFLSLCLGILVSHAAAEEIKVGDPAPAFEAKDETGKIWKSSDVVGKKTLVIFFYPAATTNGCTKEACAYRDLAAKFTAKDTVVVGISGDKPEGQMLFKKLHNLNYPLLSDETGVIAKAFGVSTKAGGTVTAKDAKGETVLDKENNPVKLTRGLTESRWTFVIGKNGKILSKNTEVKAAEDAKQVLELIEKTK</sequence>
<comment type="function">
    <text evidence="1">Thiol-specific peroxidase that catalyzes the reduction of hydrogen peroxide and organic hydroperoxides to water and alcohols, respectively. Plays a role in cell protection against oxidative stress by detoxifying peroxides and as sensor of hydrogen peroxide-mediated signaling events.</text>
</comment>
<protein>
    <recommendedName>
        <fullName evidence="2">thioredoxin-dependent peroxiredoxin</fullName>
        <ecNumber evidence="2">1.11.1.24</ecNumber>
    </recommendedName>
    <alternativeName>
        <fullName evidence="8">Thioredoxin peroxidase</fullName>
    </alternativeName>
    <alternativeName>
        <fullName evidence="10">Thioredoxin-dependent peroxiredoxin Bcp</fullName>
    </alternativeName>
</protein>
<dbReference type="GO" id="GO:0045454">
    <property type="term" value="P:cell redox homeostasis"/>
    <property type="evidence" value="ECO:0007669"/>
    <property type="project" value="TreeGrafter"/>
</dbReference>
<evidence type="ECO:0000256" key="2">
    <source>
        <dbReference type="ARBA" id="ARBA00013017"/>
    </source>
</evidence>
<proteinExistence type="inferred from homology"/>
<evidence type="ECO:0000259" key="13">
    <source>
        <dbReference type="PROSITE" id="PS51352"/>
    </source>
</evidence>
<dbReference type="RefSeq" id="WP_213497461.1">
    <property type="nucleotide sequence ID" value="NZ_CP074694.1"/>
</dbReference>
<evidence type="ECO:0000256" key="3">
    <source>
        <dbReference type="ARBA" id="ARBA00022559"/>
    </source>
</evidence>
<evidence type="ECO:0000256" key="7">
    <source>
        <dbReference type="ARBA" id="ARBA00023284"/>
    </source>
</evidence>
<dbReference type="KEGG" id="tsph:KIH39_01230"/>
<dbReference type="InterPro" id="IPR013766">
    <property type="entry name" value="Thioredoxin_domain"/>
</dbReference>
<evidence type="ECO:0000256" key="11">
    <source>
        <dbReference type="ARBA" id="ARBA00049091"/>
    </source>
</evidence>
<feature type="signal peptide" evidence="12">
    <location>
        <begin position="1"/>
        <end position="21"/>
    </location>
</feature>
<keyword evidence="4" id="KW-0049">Antioxidant</keyword>
<evidence type="ECO:0000256" key="12">
    <source>
        <dbReference type="SAM" id="SignalP"/>
    </source>
</evidence>
<dbReference type="Pfam" id="PF00578">
    <property type="entry name" value="AhpC-TSA"/>
    <property type="match status" value="1"/>
</dbReference>
<evidence type="ECO:0000256" key="4">
    <source>
        <dbReference type="ARBA" id="ARBA00022862"/>
    </source>
</evidence>
<dbReference type="InterPro" id="IPR000866">
    <property type="entry name" value="AhpC/TSA"/>
</dbReference>
<evidence type="ECO:0000256" key="8">
    <source>
        <dbReference type="ARBA" id="ARBA00032824"/>
    </source>
</evidence>
<keyword evidence="3" id="KW-0575">Peroxidase</keyword>
<feature type="chain" id="PRO_5034583854" description="thioredoxin-dependent peroxiredoxin" evidence="12">
    <location>
        <begin position="22"/>
        <end position="199"/>
    </location>
</feature>
<dbReference type="GO" id="GO:0008379">
    <property type="term" value="F:thioredoxin peroxidase activity"/>
    <property type="evidence" value="ECO:0007669"/>
    <property type="project" value="TreeGrafter"/>
</dbReference>
<dbReference type="SUPFAM" id="SSF52833">
    <property type="entry name" value="Thioredoxin-like"/>
    <property type="match status" value="1"/>
</dbReference>
<dbReference type="PANTHER" id="PTHR42801">
    <property type="entry name" value="THIOREDOXIN-DEPENDENT PEROXIDE REDUCTASE"/>
    <property type="match status" value="1"/>
</dbReference>